<feature type="domain" description="HTH cro/C1-type" evidence="1">
    <location>
        <begin position="8"/>
        <end position="62"/>
    </location>
</feature>
<dbReference type="AlphaFoldDB" id="A0A2A5AE42"/>
<dbReference type="CDD" id="cd00093">
    <property type="entry name" value="HTH_XRE"/>
    <property type="match status" value="1"/>
</dbReference>
<protein>
    <submittedName>
        <fullName evidence="2">Transcriptional regulator</fullName>
    </submittedName>
</protein>
<reference evidence="3" key="1">
    <citation type="submission" date="2017-08" db="EMBL/GenBank/DDBJ databases">
        <title>A dynamic microbial community with high functional redundancy inhabits the cold, oxic subseafloor aquifer.</title>
        <authorList>
            <person name="Tully B.J."/>
            <person name="Wheat C.G."/>
            <person name="Glazer B.T."/>
            <person name="Huber J.A."/>
        </authorList>
    </citation>
    <scope>NUCLEOTIDE SEQUENCE [LARGE SCALE GENOMIC DNA]</scope>
</reference>
<dbReference type="SUPFAM" id="SSF47413">
    <property type="entry name" value="lambda repressor-like DNA-binding domains"/>
    <property type="match status" value="1"/>
</dbReference>
<dbReference type="Gene3D" id="3.30.450.180">
    <property type="match status" value="1"/>
</dbReference>
<dbReference type="InterPro" id="IPR041413">
    <property type="entry name" value="MLTR_LBD"/>
</dbReference>
<dbReference type="Proteomes" id="UP000218327">
    <property type="component" value="Unassembled WGS sequence"/>
</dbReference>
<sequence>MSAIGPLLSDYRKQNRLSQLELSMLADVSSRHISFIETGRSSPSRAMILRLADVLNLPHRDSNLLLHCGGFTPAFTALDIDCIDMEPVRQALTMILENHNPYPALVVDGGWNVLMANTAQQMMSSQLAGNTDAPPTSNLLEAVFRHDAYRPYIENWDEVASHLLRRLRKQVLAFSKPEHDALYKRLLELSPPDNWQQPNESPSDGPMLTINFNLGGQTLCMFSTLSQFGTALDTGMEELLIESYFPADDQTRKFFEQFSD</sequence>
<dbReference type="Gene3D" id="1.10.260.40">
    <property type="entry name" value="lambda repressor-like DNA-binding domains"/>
    <property type="match status" value="1"/>
</dbReference>
<dbReference type="Pfam" id="PF17765">
    <property type="entry name" value="MLTR_LBD"/>
    <property type="match status" value="1"/>
</dbReference>
<accession>A0A2A5AE42</accession>
<dbReference type="Pfam" id="PF01381">
    <property type="entry name" value="HTH_3"/>
    <property type="match status" value="1"/>
</dbReference>
<proteinExistence type="predicted"/>
<dbReference type="GO" id="GO:0003677">
    <property type="term" value="F:DNA binding"/>
    <property type="evidence" value="ECO:0007669"/>
    <property type="project" value="InterPro"/>
</dbReference>
<dbReference type="InterPro" id="IPR001387">
    <property type="entry name" value="Cro/C1-type_HTH"/>
</dbReference>
<dbReference type="PANTHER" id="PTHR35010:SF4">
    <property type="entry name" value="BLL5781 PROTEIN"/>
    <property type="match status" value="1"/>
</dbReference>
<dbReference type="EMBL" id="NVVJ01000106">
    <property type="protein sequence ID" value="PCJ17535.1"/>
    <property type="molecule type" value="Genomic_DNA"/>
</dbReference>
<organism evidence="2 3">
    <name type="scientific">SAR86 cluster bacterium</name>
    <dbReference type="NCBI Taxonomy" id="2030880"/>
    <lineage>
        <taxon>Bacteria</taxon>
        <taxon>Pseudomonadati</taxon>
        <taxon>Pseudomonadota</taxon>
        <taxon>Gammaproteobacteria</taxon>
        <taxon>SAR86 cluster</taxon>
    </lineage>
</organism>
<evidence type="ECO:0000313" key="2">
    <source>
        <dbReference type="EMBL" id="PCJ17535.1"/>
    </source>
</evidence>
<dbReference type="PROSITE" id="PS50943">
    <property type="entry name" value="HTH_CROC1"/>
    <property type="match status" value="1"/>
</dbReference>
<evidence type="ECO:0000259" key="1">
    <source>
        <dbReference type="PROSITE" id="PS50943"/>
    </source>
</evidence>
<gene>
    <name evidence="2" type="ORF">COA96_17625</name>
</gene>
<dbReference type="PANTHER" id="PTHR35010">
    <property type="entry name" value="BLL4672 PROTEIN-RELATED"/>
    <property type="match status" value="1"/>
</dbReference>
<dbReference type="SMART" id="SM00530">
    <property type="entry name" value="HTH_XRE"/>
    <property type="match status" value="1"/>
</dbReference>
<name>A0A2A5AE42_9GAMM</name>
<dbReference type="InterPro" id="IPR010982">
    <property type="entry name" value="Lambda_DNA-bd_dom_sf"/>
</dbReference>
<comment type="caution">
    <text evidence="2">The sequence shown here is derived from an EMBL/GenBank/DDBJ whole genome shotgun (WGS) entry which is preliminary data.</text>
</comment>
<evidence type="ECO:0000313" key="3">
    <source>
        <dbReference type="Proteomes" id="UP000218327"/>
    </source>
</evidence>